<protein>
    <submittedName>
        <fullName evidence="2">Uncharacterized protein</fullName>
    </submittedName>
</protein>
<evidence type="ECO:0000313" key="2">
    <source>
        <dbReference type="EMBL" id="NMA44753.1"/>
    </source>
</evidence>
<sequence length="119" mass="13594">MKRVITRGNPNINPKRIQSERTGPRRIPIQVGKGNMLTPSGRKPVGKLRGARVLSNREIIRGLPKTTPQGNARGRGTTTTRVAKITNKPYRKVTYKHQLPGFFERIFRRGNKTLKRIKR</sequence>
<proteinExistence type="predicted"/>
<organism evidence="2 3">
    <name type="scientific">Candidatus Iainarchaeum sp</name>
    <dbReference type="NCBI Taxonomy" id="3101447"/>
    <lineage>
        <taxon>Archaea</taxon>
        <taxon>Candidatus Iainarchaeota</taxon>
        <taxon>Candidatus Iainarchaeia</taxon>
        <taxon>Candidatus Iainarchaeales</taxon>
        <taxon>Candidatus Iainarchaeaceae</taxon>
        <taxon>Candidatus Iainarchaeum</taxon>
    </lineage>
</organism>
<dbReference type="AlphaFoldDB" id="A0A7K4BZT2"/>
<dbReference type="EMBL" id="JAAZKV010000022">
    <property type="protein sequence ID" value="NMA44753.1"/>
    <property type="molecule type" value="Genomic_DNA"/>
</dbReference>
<accession>A0A7K4BZT2</accession>
<dbReference type="Proteomes" id="UP000526302">
    <property type="component" value="Unassembled WGS sequence"/>
</dbReference>
<name>A0A7K4BZT2_9ARCH</name>
<evidence type="ECO:0000313" key="3">
    <source>
        <dbReference type="Proteomes" id="UP000526302"/>
    </source>
</evidence>
<evidence type="ECO:0000256" key="1">
    <source>
        <dbReference type="SAM" id="MobiDB-lite"/>
    </source>
</evidence>
<gene>
    <name evidence="2" type="ORF">GX950_03020</name>
</gene>
<reference evidence="2 3" key="1">
    <citation type="journal article" date="2020" name="Biotechnol. Biofuels">
        <title>New insights from the biogas microbiome by comprehensive genome-resolved metagenomics of nearly 1600 species originating from multiple anaerobic digesters.</title>
        <authorList>
            <person name="Campanaro S."/>
            <person name="Treu L."/>
            <person name="Rodriguez-R L.M."/>
            <person name="Kovalovszki A."/>
            <person name="Ziels R.M."/>
            <person name="Maus I."/>
            <person name="Zhu X."/>
            <person name="Kougias P.G."/>
            <person name="Basile A."/>
            <person name="Luo G."/>
            <person name="Schluter A."/>
            <person name="Konstantinidis K.T."/>
            <person name="Angelidaki I."/>
        </authorList>
    </citation>
    <scope>NUCLEOTIDE SEQUENCE [LARGE SCALE GENOMIC DNA]</scope>
    <source>
        <strain evidence="2">AS22ysBPME_79</strain>
    </source>
</reference>
<comment type="caution">
    <text evidence="2">The sequence shown here is derived from an EMBL/GenBank/DDBJ whole genome shotgun (WGS) entry which is preliminary data.</text>
</comment>
<feature type="region of interest" description="Disordered" evidence="1">
    <location>
        <begin position="27"/>
        <end position="46"/>
    </location>
</feature>